<dbReference type="AlphaFoldDB" id="A0ABD3HJ12"/>
<feature type="compositionally biased region" description="Basic and acidic residues" evidence="1">
    <location>
        <begin position="1"/>
        <end position="11"/>
    </location>
</feature>
<protein>
    <submittedName>
        <fullName evidence="2">Uncharacterized protein</fullName>
    </submittedName>
</protein>
<proteinExistence type="predicted"/>
<sequence length="239" mass="27431">MATSSRGDKGKAPMVEQEDIGTEEEELLDLHPPLPEHVGRSGSDRKRKKSVREEECPLADGVRQKSEKSLFIVPGLTMRNDEEKKKCKRTAELWAQWFKPQNSLKDHACTSVKYKACESMSYNTIRFISMDNFTRMDETTRLGVRGAGRTHRVGIVDEELVQVLGNHEVVHYALKVLHRPQRDTKIHEKCIREMAFPESHPAIICPIGISKDKNRPMLSFPLWNGDMLEMYINLEKSSR</sequence>
<evidence type="ECO:0000313" key="3">
    <source>
        <dbReference type="Proteomes" id="UP001633002"/>
    </source>
</evidence>
<dbReference type="Proteomes" id="UP001633002">
    <property type="component" value="Unassembled WGS sequence"/>
</dbReference>
<name>A0ABD3HJ12_9MARC</name>
<feature type="compositionally biased region" description="Acidic residues" evidence="1">
    <location>
        <begin position="16"/>
        <end position="27"/>
    </location>
</feature>
<gene>
    <name evidence="2" type="ORF">R1sor_005069</name>
</gene>
<comment type="caution">
    <text evidence="2">The sequence shown here is derived from an EMBL/GenBank/DDBJ whole genome shotgun (WGS) entry which is preliminary data.</text>
</comment>
<organism evidence="2 3">
    <name type="scientific">Riccia sorocarpa</name>
    <dbReference type="NCBI Taxonomy" id="122646"/>
    <lineage>
        <taxon>Eukaryota</taxon>
        <taxon>Viridiplantae</taxon>
        <taxon>Streptophyta</taxon>
        <taxon>Embryophyta</taxon>
        <taxon>Marchantiophyta</taxon>
        <taxon>Marchantiopsida</taxon>
        <taxon>Marchantiidae</taxon>
        <taxon>Marchantiales</taxon>
        <taxon>Ricciaceae</taxon>
        <taxon>Riccia</taxon>
    </lineage>
</organism>
<evidence type="ECO:0000313" key="2">
    <source>
        <dbReference type="EMBL" id="KAL3691418.1"/>
    </source>
</evidence>
<reference evidence="2 3" key="1">
    <citation type="submission" date="2024-09" db="EMBL/GenBank/DDBJ databases">
        <title>Chromosome-scale assembly of Riccia sorocarpa.</title>
        <authorList>
            <person name="Paukszto L."/>
        </authorList>
    </citation>
    <scope>NUCLEOTIDE SEQUENCE [LARGE SCALE GENOMIC DNA]</scope>
    <source>
        <strain evidence="2">LP-2024</strain>
        <tissue evidence="2">Aerial parts of the thallus</tissue>
    </source>
</reference>
<dbReference type="EMBL" id="JBJQOH010000003">
    <property type="protein sequence ID" value="KAL3691418.1"/>
    <property type="molecule type" value="Genomic_DNA"/>
</dbReference>
<accession>A0ABD3HJ12</accession>
<feature type="region of interest" description="Disordered" evidence="1">
    <location>
        <begin position="1"/>
        <end position="59"/>
    </location>
</feature>
<keyword evidence="3" id="KW-1185">Reference proteome</keyword>
<evidence type="ECO:0000256" key="1">
    <source>
        <dbReference type="SAM" id="MobiDB-lite"/>
    </source>
</evidence>